<accession>A0A916DXK8</accession>
<gene>
    <name evidence="2" type="ORF">AsAng_0059600</name>
</gene>
<sequence length="368" mass="41566">MAFKNPFTIPKLKAIKAPIYIKTLKAILTNKFKDGESVPFSIILNHIYNGYDKSKSEKLPFCLFGEPKDGEANWKKFRDSEIEGGKKQKEFMLVGTCHRKGNHLVLEINKSKGISKMPRKTLERLQALLRNINKELTISTKEPAPELSDNTPSGAAPAAASGEQPSPEKGEKTAKEDPKKAAQKAKVVAAYKAEKQDEAKQLSEEFKNLRSLSGEGLKQVVENIKKGATTKKDLKVVKEINKAYSSTLKLYKGTAKQVQKKFEAPYKDLLSRKKELYKLSLATKQKKKSLAQSLADKYYNKKKKRKATDEEINEVQAIIKDVIAMNKKRRKKAKQKLLFKATSYVLNKTGVKKFKTKYVNQILQKKVA</sequence>
<feature type="compositionally biased region" description="Basic and acidic residues" evidence="1">
    <location>
        <begin position="166"/>
        <end position="180"/>
    </location>
</feature>
<dbReference type="RefSeq" id="WP_264790352.1">
    <property type="nucleotide sequence ID" value="NZ_AP026867.1"/>
</dbReference>
<keyword evidence="3" id="KW-1185">Reference proteome</keyword>
<name>A0A916DXK8_9BACT</name>
<evidence type="ECO:0000313" key="3">
    <source>
        <dbReference type="Proteomes" id="UP001060919"/>
    </source>
</evidence>
<evidence type="ECO:0000256" key="1">
    <source>
        <dbReference type="SAM" id="MobiDB-lite"/>
    </source>
</evidence>
<proteinExistence type="predicted"/>
<reference evidence="2" key="1">
    <citation type="submission" date="2022-09" db="EMBL/GenBank/DDBJ databases">
        <title>Aureispira anguillicida sp. nov., isolated from Leptocephalus of Japanese eel Anguilla japonica.</title>
        <authorList>
            <person name="Yuasa K."/>
            <person name="Mekata T."/>
            <person name="Ikunari K."/>
        </authorList>
    </citation>
    <scope>NUCLEOTIDE SEQUENCE</scope>
    <source>
        <strain evidence="2">EL160426</strain>
    </source>
</reference>
<dbReference type="Proteomes" id="UP001060919">
    <property type="component" value="Chromosome"/>
</dbReference>
<feature type="compositionally biased region" description="Low complexity" evidence="1">
    <location>
        <begin position="152"/>
        <end position="162"/>
    </location>
</feature>
<feature type="region of interest" description="Disordered" evidence="1">
    <location>
        <begin position="139"/>
        <end position="181"/>
    </location>
</feature>
<evidence type="ECO:0000313" key="2">
    <source>
        <dbReference type="EMBL" id="BDS15176.1"/>
    </source>
</evidence>
<organism evidence="2 3">
    <name type="scientific">Aureispira anguillae</name>
    <dbReference type="NCBI Taxonomy" id="2864201"/>
    <lineage>
        <taxon>Bacteria</taxon>
        <taxon>Pseudomonadati</taxon>
        <taxon>Bacteroidota</taxon>
        <taxon>Saprospiria</taxon>
        <taxon>Saprospirales</taxon>
        <taxon>Saprospiraceae</taxon>
        <taxon>Aureispira</taxon>
    </lineage>
</organism>
<dbReference type="KEGG" id="aup:AsAng_0059600"/>
<dbReference type="EMBL" id="AP026867">
    <property type="protein sequence ID" value="BDS15176.1"/>
    <property type="molecule type" value="Genomic_DNA"/>
</dbReference>
<dbReference type="AlphaFoldDB" id="A0A916DXK8"/>
<protein>
    <submittedName>
        <fullName evidence="2">Uncharacterized protein</fullName>
    </submittedName>
</protein>